<evidence type="ECO:0000256" key="4">
    <source>
        <dbReference type="ARBA" id="ARBA00022989"/>
    </source>
</evidence>
<evidence type="ECO:0000313" key="8">
    <source>
        <dbReference type="EMBL" id="KAK2077821.1"/>
    </source>
</evidence>
<dbReference type="PANTHER" id="PTHR11863">
    <property type="entry name" value="STEROL DESATURASE"/>
    <property type="match status" value="1"/>
</dbReference>
<evidence type="ECO:0000256" key="6">
    <source>
        <dbReference type="SAM" id="Phobius"/>
    </source>
</evidence>
<reference evidence="8" key="1">
    <citation type="submission" date="2021-01" db="EMBL/GenBank/DDBJ databases">
        <authorList>
            <person name="Eckstrom K.M.E."/>
        </authorList>
    </citation>
    <scope>NUCLEOTIDE SEQUENCE</scope>
    <source>
        <strain evidence="8">UVCC 0001</strain>
    </source>
</reference>
<dbReference type="GO" id="GO:0005506">
    <property type="term" value="F:iron ion binding"/>
    <property type="evidence" value="ECO:0007669"/>
    <property type="project" value="InterPro"/>
</dbReference>
<evidence type="ECO:0000259" key="7">
    <source>
        <dbReference type="Pfam" id="PF04116"/>
    </source>
</evidence>
<keyword evidence="9" id="KW-1185">Reference proteome</keyword>
<dbReference type="Proteomes" id="UP001255856">
    <property type="component" value="Unassembled WGS sequence"/>
</dbReference>
<feature type="transmembrane region" description="Helical" evidence="6">
    <location>
        <begin position="118"/>
        <end position="137"/>
    </location>
</feature>
<dbReference type="PROSITE" id="PS51257">
    <property type="entry name" value="PROKAR_LIPOPROTEIN"/>
    <property type="match status" value="1"/>
</dbReference>
<evidence type="ECO:0000256" key="2">
    <source>
        <dbReference type="ARBA" id="ARBA00009324"/>
    </source>
</evidence>
<evidence type="ECO:0000313" key="9">
    <source>
        <dbReference type="Proteomes" id="UP001255856"/>
    </source>
</evidence>
<sequence>MGDRTHAGSVVVALATLACLTWITSSHQPHGIGMNGLSAVGVLANASLPGAQAGAFQRDASRSLQGEGSPTAPLTRKQEQLLEFRSENAFKDDLALFWMPSEWRDALSPFVQSWLRNWIMVAILYYVLGGVWVYYTYYAFGDQLFKPGEIPTFAAVLEQMRVASMAMPLYALLPACNEFFIEKGWTLVYSRVSDYGLAWHVVNFWVYMICVEYFVYWSHRLLHDIKWGYRWLHHIHHKYNKEHTLSPFAGLAFNPVDGILQAVPYTFMLFFTPMHSLTHELMLFGTGIWTNNIHDNIHGKVDPVMGARYHTIHHTMYNKNYGHYFTFVDRLHGTLLTPEDYDEMMAARRGPSEAQLKALQ</sequence>
<dbReference type="EMBL" id="JASFZW010000006">
    <property type="protein sequence ID" value="KAK2077821.1"/>
    <property type="molecule type" value="Genomic_DNA"/>
</dbReference>
<dbReference type="Pfam" id="PF04116">
    <property type="entry name" value="FA_hydroxylase"/>
    <property type="match status" value="1"/>
</dbReference>
<name>A0AAD9MMZ5_PROWI</name>
<evidence type="ECO:0000256" key="3">
    <source>
        <dbReference type="ARBA" id="ARBA00022692"/>
    </source>
</evidence>
<comment type="caution">
    <text evidence="8">The sequence shown here is derived from an EMBL/GenBank/DDBJ whole genome shotgun (WGS) entry which is preliminary data.</text>
</comment>
<evidence type="ECO:0000256" key="1">
    <source>
        <dbReference type="ARBA" id="ARBA00004370"/>
    </source>
</evidence>
<dbReference type="AlphaFoldDB" id="A0AAD9MMZ5"/>
<dbReference type="InterPro" id="IPR006694">
    <property type="entry name" value="Fatty_acid_hydroxylase"/>
</dbReference>
<keyword evidence="5 6" id="KW-0472">Membrane</keyword>
<organism evidence="8 9">
    <name type="scientific">Prototheca wickerhamii</name>
    <dbReference type="NCBI Taxonomy" id="3111"/>
    <lineage>
        <taxon>Eukaryota</taxon>
        <taxon>Viridiplantae</taxon>
        <taxon>Chlorophyta</taxon>
        <taxon>core chlorophytes</taxon>
        <taxon>Trebouxiophyceae</taxon>
        <taxon>Chlorellales</taxon>
        <taxon>Chlorellaceae</taxon>
        <taxon>Prototheca</taxon>
    </lineage>
</organism>
<keyword evidence="3 6" id="KW-0812">Transmembrane</keyword>
<comment type="similarity">
    <text evidence="2">Belongs to the sterol desaturase family.</text>
</comment>
<dbReference type="InterPro" id="IPR050307">
    <property type="entry name" value="Sterol_Desaturase_Related"/>
</dbReference>
<accession>A0AAD9MMZ5</accession>
<feature type="transmembrane region" description="Helical" evidence="6">
    <location>
        <begin position="6"/>
        <end position="24"/>
    </location>
</feature>
<protein>
    <recommendedName>
        <fullName evidence="7">Fatty acid hydroxylase domain-containing protein</fullName>
    </recommendedName>
</protein>
<dbReference type="GO" id="GO:0016491">
    <property type="term" value="F:oxidoreductase activity"/>
    <property type="evidence" value="ECO:0007669"/>
    <property type="project" value="InterPro"/>
</dbReference>
<feature type="domain" description="Fatty acid hydroxylase" evidence="7">
    <location>
        <begin position="205"/>
        <end position="334"/>
    </location>
</feature>
<comment type="subcellular location">
    <subcellularLocation>
        <location evidence="1">Membrane</location>
    </subcellularLocation>
</comment>
<proteinExistence type="inferred from homology"/>
<gene>
    <name evidence="8" type="ORF">QBZ16_004669</name>
</gene>
<evidence type="ECO:0000256" key="5">
    <source>
        <dbReference type="ARBA" id="ARBA00023136"/>
    </source>
</evidence>
<feature type="transmembrane region" description="Helical" evidence="6">
    <location>
        <begin position="197"/>
        <end position="216"/>
    </location>
</feature>
<dbReference type="GO" id="GO:0016020">
    <property type="term" value="C:membrane"/>
    <property type="evidence" value="ECO:0007669"/>
    <property type="project" value="UniProtKB-SubCell"/>
</dbReference>
<dbReference type="GO" id="GO:0008610">
    <property type="term" value="P:lipid biosynthetic process"/>
    <property type="evidence" value="ECO:0007669"/>
    <property type="project" value="InterPro"/>
</dbReference>
<keyword evidence="4 6" id="KW-1133">Transmembrane helix</keyword>